<dbReference type="EMBL" id="JAHHHN010000002">
    <property type="protein sequence ID" value="MBW4560425.1"/>
    <property type="molecule type" value="Genomic_DNA"/>
</dbReference>
<dbReference type="AlphaFoldDB" id="A0A951PV30"/>
<reference evidence="2" key="2">
    <citation type="journal article" date="2022" name="Microbiol. Resour. Announc.">
        <title>Metagenome Sequencing to Explore Phylogenomics of Terrestrial Cyanobacteria.</title>
        <authorList>
            <person name="Ward R.D."/>
            <person name="Stajich J.E."/>
            <person name="Johansen J.R."/>
            <person name="Huntemann M."/>
            <person name="Clum A."/>
            <person name="Foster B."/>
            <person name="Foster B."/>
            <person name="Roux S."/>
            <person name="Palaniappan K."/>
            <person name="Varghese N."/>
            <person name="Mukherjee S."/>
            <person name="Reddy T.B.K."/>
            <person name="Daum C."/>
            <person name="Copeland A."/>
            <person name="Chen I.A."/>
            <person name="Ivanova N.N."/>
            <person name="Kyrpides N.C."/>
            <person name="Shapiro N."/>
            <person name="Eloe-Fadrosh E.A."/>
            <person name="Pietrasiak N."/>
        </authorList>
    </citation>
    <scope>NUCLEOTIDE SEQUENCE</scope>
    <source>
        <strain evidence="2">JT2-VF2</strain>
    </source>
</reference>
<feature type="transmembrane region" description="Helical" evidence="1">
    <location>
        <begin position="61"/>
        <end position="79"/>
    </location>
</feature>
<dbReference type="Proteomes" id="UP000715781">
    <property type="component" value="Unassembled WGS sequence"/>
</dbReference>
<name>A0A951PV30_9NOST</name>
<accession>A0A951PV30</accession>
<keyword evidence="1" id="KW-0472">Membrane</keyword>
<feature type="transmembrane region" description="Helical" evidence="1">
    <location>
        <begin position="99"/>
        <end position="121"/>
    </location>
</feature>
<gene>
    <name evidence="2" type="ORF">KME32_04560</name>
</gene>
<sequence>MAQASSSWQQLINQLFNWSLTNFKARATKQRTFKRFSGPGGVLGFLTIVFAMLLWNWKLLLALLIGIGVMLLVYSMQKWDWQRHWSEMRRFLNGPNRRLILAVMSGGIATVSTYMAAAIWVDSNSPWIAATVIMQGLGMVVTLILLVWQIFGLYGNQQEDHLDQLLVNLTESDSLKRLIAVRQLTKLITRKRVDSVVQQNAVECLRLLISKEEEAVIREAAFESLQALDRLENIPSSAVAPFIPVSAKAKTLIIS</sequence>
<reference evidence="2" key="1">
    <citation type="submission" date="2021-05" db="EMBL/GenBank/DDBJ databases">
        <authorList>
            <person name="Pietrasiak N."/>
            <person name="Ward R."/>
            <person name="Stajich J.E."/>
            <person name="Kurbessoian T."/>
        </authorList>
    </citation>
    <scope>NUCLEOTIDE SEQUENCE</scope>
    <source>
        <strain evidence="2">JT2-VF2</strain>
    </source>
</reference>
<organism evidence="2 3">
    <name type="scientific">Mojavia pulchra JT2-VF2</name>
    <dbReference type="NCBI Taxonomy" id="287848"/>
    <lineage>
        <taxon>Bacteria</taxon>
        <taxon>Bacillati</taxon>
        <taxon>Cyanobacteriota</taxon>
        <taxon>Cyanophyceae</taxon>
        <taxon>Nostocales</taxon>
        <taxon>Nostocaceae</taxon>
    </lineage>
</organism>
<evidence type="ECO:0000256" key="1">
    <source>
        <dbReference type="SAM" id="Phobius"/>
    </source>
</evidence>
<keyword evidence="1" id="KW-0812">Transmembrane</keyword>
<comment type="caution">
    <text evidence="2">The sequence shown here is derived from an EMBL/GenBank/DDBJ whole genome shotgun (WGS) entry which is preliminary data.</text>
</comment>
<feature type="transmembrane region" description="Helical" evidence="1">
    <location>
        <begin position="127"/>
        <end position="148"/>
    </location>
</feature>
<feature type="transmembrane region" description="Helical" evidence="1">
    <location>
        <begin position="36"/>
        <end position="55"/>
    </location>
</feature>
<evidence type="ECO:0000313" key="2">
    <source>
        <dbReference type="EMBL" id="MBW4560425.1"/>
    </source>
</evidence>
<proteinExistence type="predicted"/>
<keyword evidence="1" id="KW-1133">Transmembrane helix</keyword>
<evidence type="ECO:0000313" key="3">
    <source>
        <dbReference type="Proteomes" id="UP000715781"/>
    </source>
</evidence>
<protein>
    <submittedName>
        <fullName evidence="2">Armadillo-type fold-containing protein</fullName>
    </submittedName>
</protein>